<dbReference type="Gene3D" id="3.90.1150.10">
    <property type="entry name" value="Aspartate Aminotransferase, domain 1"/>
    <property type="match status" value="1"/>
</dbReference>
<dbReference type="RefSeq" id="WP_189678776.1">
    <property type="nucleotide sequence ID" value="NZ_BNCJ01000002.1"/>
</dbReference>
<keyword evidence="6" id="KW-1185">Reference proteome</keyword>
<evidence type="ECO:0000256" key="3">
    <source>
        <dbReference type="ARBA" id="ARBA00022898"/>
    </source>
</evidence>
<comment type="caution">
    <text evidence="5">The sequence shown here is derived from an EMBL/GenBank/DDBJ whole genome shotgun (WGS) entry which is preliminary data.</text>
</comment>
<evidence type="ECO:0000313" key="5">
    <source>
        <dbReference type="EMBL" id="GHF39030.1"/>
    </source>
</evidence>
<dbReference type="Pfam" id="PF00202">
    <property type="entry name" value="Aminotran_3"/>
    <property type="match status" value="1"/>
</dbReference>
<protein>
    <submittedName>
        <fullName evidence="5">Aminotransferase</fullName>
    </submittedName>
</protein>
<dbReference type="PANTHER" id="PTHR45688">
    <property type="match status" value="1"/>
</dbReference>
<name>A0A8J3GVD0_9RHOB</name>
<evidence type="ECO:0000313" key="6">
    <source>
        <dbReference type="Proteomes" id="UP000626220"/>
    </source>
</evidence>
<evidence type="ECO:0000256" key="2">
    <source>
        <dbReference type="ARBA" id="ARBA00008954"/>
    </source>
</evidence>
<keyword evidence="5" id="KW-0808">Transferase</keyword>
<keyword evidence="3 4" id="KW-0663">Pyridoxal phosphate</keyword>
<proteinExistence type="inferred from homology"/>
<dbReference type="InterPro" id="IPR005814">
    <property type="entry name" value="Aminotrans_3"/>
</dbReference>
<keyword evidence="5" id="KW-0032">Aminotransferase</keyword>
<dbReference type="CDD" id="cd00610">
    <property type="entry name" value="OAT_like"/>
    <property type="match status" value="1"/>
</dbReference>
<dbReference type="Proteomes" id="UP000626220">
    <property type="component" value="Unassembled WGS sequence"/>
</dbReference>
<organism evidence="5 6">
    <name type="scientific">Seohaeicola zhoushanensis</name>
    <dbReference type="NCBI Taxonomy" id="1569283"/>
    <lineage>
        <taxon>Bacteria</taxon>
        <taxon>Pseudomonadati</taxon>
        <taxon>Pseudomonadota</taxon>
        <taxon>Alphaproteobacteria</taxon>
        <taxon>Rhodobacterales</taxon>
        <taxon>Roseobacteraceae</taxon>
        <taxon>Seohaeicola</taxon>
    </lineage>
</organism>
<dbReference type="PIRSF" id="PIRSF000521">
    <property type="entry name" value="Transaminase_4ab_Lys_Orn"/>
    <property type="match status" value="1"/>
</dbReference>
<dbReference type="EMBL" id="BNCJ01000002">
    <property type="protein sequence ID" value="GHF39030.1"/>
    <property type="molecule type" value="Genomic_DNA"/>
</dbReference>
<dbReference type="InterPro" id="IPR015421">
    <property type="entry name" value="PyrdxlP-dep_Trfase_major"/>
</dbReference>
<dbReference type="InterPro" id="IPR049704">
    <property type="entry name" value="Aminotrans_3_PPA_site"/>
</dbReference>
<dbReference type="InterPro" id="IPR015422">
    <property type="entry name" value="PyrdxlP-dep_Trfase_small"/>
</dbReference>
<evidence type="ECO:0000256" key="4">
    <source>
        <dbReference type="RuleBase" id="RU003560"/>
    </source>
</evidence>
<dbReference type="AlphaFoldDB" id="A0A8J3GVD0"/>
<evidence type="ECO:0000256" key="1">
    <source>
        <dbReference type="ARBA" id="ARBA00001933"/>
    </source>
</evidence>
<gene>
    <name evidence="5" type="ORF">GCM10017056_08130</name>
</gene>
<comment type="similarity">
    <text evidence="2 4">Belongs to the class-III pyridoxal-phosphate-dependent aminotransferase family.</text>
</comment>
<accession>A0A8J3GVD0</accession>
<dbReference type="PROSITE" id="PS00600">
    <property type="entry name" value="AA_TRANSFER_CLASS_3"/>
    <property type="match status" value="1"/>
</dbReference>
<sequence length="444" mass="48123">MTMINAFDQSGADRLPTEDRELIARREKALGPAYRLFYEEPLHIIRGEGVWLWDKQGRRYLDAYNNVASMGHCHPRVVQAIAAQSAVLNTHTRYLHDSIVTYAERLLATMPDALGHMMFACTGSEANDLALRIARRVTGRQGVIITRLAYHGVTESVSELSPSLGDFVPRTSRVRLIDAPDGLRVSPTEQGAKLADDLAQAIAEMRADGIEPAAFLVDTIFSSDGLYPDPAGFLQPAVDLIRSEGGLFIADEVQPGFGRTGDKFWGFQRHDLVPDMVTMGKPMGNGFPLSGVAMRPELVQEFGTRARYFNTFGGNPVAAAAGMAVLDVIREENLQENSLSTGAFIKNGLEAIARNHPAIAQVRGAGLFLAVECVSDTATNAPDAALATFVVNYLRRNGVLISASGPGANILKIRPPLVIREAEAQILLDTLDDAFTAHHTSTEG</sequence>
<reference evidence="5" key="1">
    <citation type="journal article" date="2014" name="Int. J. Syst. Evol. Microbiol.">
        <title>Complete genome sequence of Corynebacterium casei LMG S-19264T (=DSM 44701T), isolated from a smear-ripened cheese.</title>
        <authorList>
            <consortium name="US DOE Joint Genome Institute (JGI-PGF)"/>
            <person name="Walter F."/>
            <person name="Albersmeier A."/>
            <person name="Kalinowski J."/>
            <person name="Ruckert C."/>
        </authorList>
    </citation>
    <scope>NUCLEOTIDE SEQUENCE</scope>
    <source>
        <strain evidence="5">KCTC 42650</strain>
    </source>
</reference>
<dbReference type="PANTHER" id="PTHR45688:SF13">
    <property type="entry name" value="ALANINE--GLYOXYLATE AMINOTRANSFERASE 2-LIKE"/>
    <property type="match status" value="1"/>
</dbReference>
<reference evidence="5" key="2">
    <citation type="submission" date="2020-09" db="EMBL/GenBank/DDBJ databases">
        <authorList>
            <person name="Sun Q."/>
            <person name="Kim S."/>
        </authorList>
    </citation>
    <scope>NUCLEOTIDE SEQUENCE</scope>
    <source>
        <strain evidence="5">KCTC 42650</strain>
    </source>
</reference>
<dbReference type="Gene3D" id="3.40.640.10">
    <property type="entry name" value="Type I PLP-dependent aspartate aminotransferase-like (Major domain)"/>
    <property type="match status" value="1"/>
</dbReference>
<dbReference type="InterPro" id="IPR015424">
    <property type="entry name" value="PyrdxlP-dep_Trfase"/>
</dbReference>
<dbReference type="SUPFAM" id="SSF53383">
    <property type="entry name" value="PLP-dependent transferases"/>
    <property type="match status" value="1"/>
</dbReference>
<comment type="cofactor">
    <cofactor evidence="1">
        <name>pyridoxal 5'-phosphate</name>
        <dbReference type="ChEBI" id="CHEBI:597326"/>
    </cofactor>
</comment>
<dbReference type="GO" id="GO:0008483">
    <property type="term" value="F:transaminase activity"/>
    <property type="evidence" value="ECO:0007669"/>
    <property type="project" value="UniProtKB-KW"/>
</dbReference>
<dbReference type="GO" id="GO:0030170">
    <property type="term" value="F:pyridoxal phosphate binding"/>
    <property type="evidence" value="ECO:0007669"/>
    <property type="project" value="InterPro"/>
</dbReference>